<dbReference type="InterPro" id="IPR045394">
    <property type="entry name" value="Abhydrolase_dom"/>
</dbReference>
<reference evidence="3" key="1">
    <citation type="submission" date="2015-07" db="EMBL/GenBank/DDBJ databases">
        <title>Draft Genome Sequence of Roseovarius tolerans EL-164, a producer of N-Acylated Alanine Methyl Esters (NAMEs).</title>
        <authorList>
            <person name="Voget S."/>
            <person name="Bruns H."/>
            <person name="Wagner-Doebler I."/>
            <person name="Schulz S."/>
            <person name="Daniel R."/>
        </authorList>
    </citation>
    <scope>NUCLEOTIDE SEQUENCE [LARGE SCALE GENOMIC DNA]</scope>
    <source>
        <strain evidence="3">EL-164</strain>
    </source>
</reference>
<sequence>MSATLIDYRVTDHRPFAKGMSFGEGGSYERLKGRVTFHVDPSAPGVRDVTDIEWAPRDETGKVTFEADFCILRPVDPERGNGKLFYDYGNRGDKRALQFFNAAVPSNDPLDEHHAGDGFLMRHGYTVVWLGWQGDLLPGDGRLVLDVPVATRNGQPITGTTCVEFIAPEAGCHDMPLSSLASTRSYPTTSLDTSRARLTRRPYAHAARQEIAADAWAFARLERGGAVDNKKTDTAIIPSHSNLYLRDGFEPGWIYELIYEAQDPLVLGLGHIAVRDFISFLKNGTATFEDQPELATIPFDKAYAWGRSQSGRCIRDFIYQGFNSDGQGRRVFDGVLPHVAGAGKMWMNHRFANITLLPGQEHENHFSPVDRFPFSYTQSRNHLTGAEDAILKRPDTDPLVIHTDTSCEYWHRRASLVHTDTAGADLEQPEGVRIYFWASSQHFADPKLGVPPTGIAQTPCNVVATHYFFRTTLDQLDNWASEDIPPPPSCYPRRADRTLVGTQEWRETFPNIPGIALPLGPSGLEHLDFGAAFEESGVVSAPPLRLSDGQYAVLVPAVDEDGNDLGGLRAPMAAAPLGTYTGWSLRRCDAGHGAMVGITGSYIPFPDIEEERQQIGDPRASIMSRFEDSKAYSEAIGRAAEDLVARGHMLESDIQNCVALSRDWGRPRHLTRLPVAKDTYHPDDGDTRP</sequence>
<dbReference type="AlphaFoldDB" id="A0A0L6CPV2"/>
<feature type="domain" description="Alpha/beta hydrolase" evidence="1">
    <location>
        <begin position="292"/>
        <end position="658"/>
    </location>
</feature>
<evidence type="ECO:0000259" key="1">
    <source>
        <dbReference type="Pfam" id="PF20091"/>
    </source>
</evidence>
<dbReference type="Pfam" id="PF20091">
    <property type="entry name" value="Abhydrolase_10"/>
    <property type="match status" value="1"/>
</dbReference>
<name>A0A0L6CPV2_9RHOB</name>
<evidence type="ECO:0000313" key="2">
    <source>
        <dbReference type="EMBL" id="KNX39777.1"/>
    </source>
</evidence>
<dbReference type="PATRIC" id="fig|74031.6.peg.3793"/>
<keyword evidence="3" id="KW-1185">Reference proteome</keyword>
<organism evidence="2 3">
    <name type="scientific">Roseovarius tolerans</name>
    <dbReference type="NCBI Taxonomy" id="74031"/>
    <lineage>
        <taxon>Bacteria</taxon>
        <taxon>Pseudomonadati</taxon>
        <taxon>Pseudomonadota</taxon>
        <taxon>Alphaproteobacteria</taxon>
        <taxon>Rhodobacterales</taxon>
        <taxon>Roseobacteraceae</taxon>
        <taxon>Roseovarius</taxon>
    </lineage>
</organism>
<evidence type="ECO:0000313" key="3">
    <source>
        <dbReference type="Proteomes" id="UP000037046"/>
    </source>
</evidence>
<dbReference type="OrthoDB" id="9779952at2"/>
<proteinExistence type="predicted"/>
<dbReference type="RefSeq" id="WP_050664480.1">
    <property type="nucleotide sequence ID" value="NZ_CP118494.1"/>
</dbReference>
<dbReference type="Proteomes" id="UP000037046">
    <property type="component" value="Unassembled WGS sequence"/>
</dbReference>
<protein>
    <recommendedName>
        <fullName evidence="1">Alpha/beta hydrolase domain-containing protein</fullName>
    </recommendedName>
</protein>
<gene>
    <name evidence="2" type="ORF">ROTO_36860</name>
</gene>
<comment type="caution">
    <text evidence="2">The sequence shown here is derived from an EMBL/GenBank/DDBJ whole genome shotgun (WGS) entry which is preliminary data.</text>
</comment>
<accession>A0A0L6CPV2</accession>
<dbReference type="EMBL" id="LGVV01000110">
    <property type="protein sequence ID" value="KNX39777.1"/>
    <property type="molecule type" value="Genomic_DNA"/>
</dbReference>